<name>A0A517ST66_9BACT</name>
<evidence type="ECO:0000313" key="2">
    <source>
        <dbReference type="Proteomes" id="UP000315003"/>
    </source>
</evidence>
<reference evidence="1 2" key="1">
    <citation type="submission" date="2019-02" db="EMBL/GenBank/DDBJ databases">
        <title>Deep-cultivation of Planctomycetes and their phenomic and genomic characterization uncovers novel biology.</title>
        <authorList>
            <person name="Wiegand S."/>
            <person name="Jogler M."/>
            <person name="Boedeker C."/>
            <person name="Pinto D."/>
            <person name="Vollmers J."/>
            <person name="Rivas-Marin E."/>
            <person name="Kohn T."/>
            <person name="Peeters S.H."/>
            <person name="Heuer A."/>
            <person name="Rast P."/>
            <person name="Oberbeckmann S."/>
            <person name="Bunk B."/>
            <person name="Jeske O."/>
            <person name="Meyerdierks A."/>
            <person name="Storesund J.E."/>
            <person name="Kallscheuer N."/>
            <person name="Luecker S."/>
            <person name="Lage O.M."/>
            <person name="Pohl T."/>
            <person name="Merkel B.J."/>
            <person name="Hornburger P."/>
            <person name="Mueller R.-W."/>
            <person name="Bruemmer F."/>
            <person name="Labrenz M."/>
            <person name="Spormann A.M."/>
            <person name="Op den Camp H."/>
            <person name="Overmann J."/>
            <person name="Amann R."/>
            <person name="Jetten M.S.M."/>
            <person name="Mascher T."/>
            <person name="Medema M.H."/>
            <person name="Devos D.P."/>
            <person name="Kaster A.-K."/>
            <person name="Ovreas L."/>
            <person name="Rohde M."/>
            <person name="Galperin M.Y."/>
            <person name="Jogler C."/>
        </authorList>
    </citation>
    <scope>NUCLEOTIDE SEQUENCE [LARGE SCALE GENOMIC DNA]</scope>
    <source>
        <strain evidence="1 2">SV_7m_r</strain>
    </source>
</reference>
<dbReference type="Proteomes" id="UP000315003">
    <property type="component" value="Chromosome"/>
</dbReference>
<organism evidence="1 2">
    <name type="scientific">Stieleria bergensis</name>
    <dbReference type="NCBI Taxonomy" id="2528025"/>
    <lineage>
        <taxon>Bacteria</taxon>
        <taxon>Pseudomonadati</taxon>
        <taxon>Planctomycetota</taxon>
        <taxon>Planctomycetia</taxon>
        <taxon>Pirellulales</taxon>
        <taxon>Pirellulaceae</taxon>
        <taxon>Stieleria</taxon>
    </lineage>
</organism>
<dbReference type="AlphaFoldDB" id="A0A517ST66"/>
<proteinExistence type="predicted"/>
<keyword evidence="2" id="KW-1185">Reference proteome</keyword>
<gene>
    <name evidence="1" type="ORF">SV7mr_18250</name>
</gene>
<dbReference type="EMBL" id="CP036272">
    <property type="protein sequence ID" value="QDT59318.1"/>
    <property type="molecule type" value="Genomic_DNA"/>
</dbReference>
<accession>A0A517ST66</accession>
<sequence length="98" mass="10839">MLPSYRNSCQCGSAFEAVARYGVQYQPQGMFDSDDDTLALYRFSAQRDDQVEDLSGNEHHGQLLGATRVRVDDRLDVIIDTASTSRINAEASLVKIAP</sequence>
<evidence type="ECO:0000313" key="1">
    <source>
        <dbReference type="EMBL" id="QDT59318.1"/>
    </source>
</evidence>
<protein>
    <submittedName>
        <fullName evidence="1">Uncharacterized protein</fullName>
    </submittedName>
</protein>